<feature type="domain" description="Histidine kinase" evidence="7">
    <location>
        <begin position="89"/>
        <end position="339"/>
    </location>
</feature>
<organism evidence="8 9">
    <name type="scientific">Roseofilum reptotaenium AO1-A</name>
    <dbReference type="NCBI Taxonomy" id="1925591"/>
    <lineage>
        <taxon>Bacteria</taxon>
        <taxon>Bacillati</taxon>
        <taxon>Cyanobacteriota</taxon>
        <taxon>Cyanophyceae</taxon>
        <taxon>Desertifilales</taxon>
        <taxon>Desertifilaceae</taxon>
        <taxon>Roseofilum</taxon>
    </lineage>
</organism>
<dbReference type="SMART" id="SM00388">
    <property type="entry name" value="HisKA"/>
    <property type="match status" value="1"/>
</dbReference>
<evidence type="ECO:0000256" key="5">
    <source>
        <dbReference type="ARBA" id="ARBA00023012"/>
    </source>
</evidence>
<dbReference type="InterPro" id="IPR036097">
    <property type="entry name" value="HisK_dim/P_sf"/>
</dbReference>
<keyword evidence="6" id="KW-0175">Coiled coil</keyword>
<dbReference type="STRING" id="1925591.BI308_16685"/>
<dbReference type="Gene3D" id="3.30.565.10">
    <property type="entry name" value="Histidine kinase-like ATPase, C-terminal domain"/>
    <property type="match status" value="1"/>
</dbReference>
<dbReference type="Proteomes" id="UP000183940">
    <property type="component" value="Unassembled WGS sequence"/>
</dbReference>
<dbReference type="PROSITE" id="PS50109">
    <property type="entry name" value="HIS_KIN"/>
    <property type="match status" value="1"/>
</dbReference>
<dbReference type="InterPro" id="IPR004358">
    <property type="entry name" value="Sig_transdc_His_kin-like_C"/>
</dbReference>
<dbReference type="SUPFAM" id="SSF55874">
    <property type="entry name" value="ATPase domain of HSP90 chaperone/DNA topoisomerase II/histidine kinase"/>
    <property type="match status" value="1"/>
</dbReference>
<evidence type="ECO:0000256" key="1">
    <source>
        <dbReference type="ARBA" id="ARBA00000085"/>
    </source>
</evidence>
<keyword evidence="9" id="KW-1185">Reference proteome</keyword>
<evidence type="ECO:0000313" key="8">
    <source>
        <dbReference type="EMBL" id="OJJ24467.1"/>
    </source>
</evidence>
<comment type="caution">
    <text evidence="8">The sequence shown here is derived from an EMBL/GenBank/DDBJ whole genome shotgun (WGS) entry which is preliminary data.</text>
</comment>
<gene>
    <name evidence="8" type="ORF">BI308_16685</name>
</gene>
<evidence type="ECO:0000256" key="6">
    <source>
        <dbReference type="SAM" id="Coils"/>
    </source>
</evidence>
<dbReference type="PANTHER" id="PTHR43065:SF50">
    <property type="entry name" value="HISTIDINE KINASE"/>
    <property type="match status" value="1"/>
</dbReference>
<dbReference type="SUPFAM" id="SSF47384">
    <property type="entry name" value="Homodimeric domain of signal transducing histidine kinase"/>
    <property type="match status" value="1"/>
</dbReference>
<dbReference type="InterPro" id="IPR036890">
    <property type="entry name" value="HATPase_C_sf"/>
</dbReference>
<dbReference type="PANTHER" id="PTHR43065">
    <property type="entry name" value="SENSOR HISTIDINE KINASE"/>
    <property type="match status" value="1"/>
</dbReference>
<dbReference type="CDD" id="cd00082">
    <property type="entry name" value="HisKA"/>
    <property type="match status" value="1"/>
</dbReference>
<proteinExistence type="predicted"/>
<comment type="catalytic activity">
    <reaction evidence="1">
        <text>ATP + protein L-histidine = ADP + protein N-phospho-L-histidine.</text>
        <dbReference type="EC" id="2.7.13.3"/>
    </reaction>
</comment>
<name>A0A1L9QPE8_9CYAN</name>
<dbReference type="InterPro" id="IPR005467">
    <property type="entry name" value="His_kinase_dom"/>
</dbReference>
<dbReference type="InterPro" id="IPR003594">
    <property type="entry name" value="HATPase_dom"/>
</dbReference>
<keyword evidence="5" id="KW-0902">Two-component regulatory system</keyword>
<evidence type="ECO:0000256" key="3">
    <source>
        <dbReference type="ARBA" id="ARBA00022553"/>
    </source>
</evidence>
<reference evidence="8" key="1">
    <citation type="submission" date="2016-10" db="EMBL/GenBank/DDBJ databases">
        <title>CRISPR-Cas defence system in Roseofilum reptotaenium: evidence of a bacteriophage-cyanobacterium arms race in the coral black band disease.</title>
        <authorList>
            <person name="Buerger P."/>
            <person name="Wood-Charlson E.M."/>
            <person name="Weynberg K.D."/>
            <person name="Willis B."/>
            <person name="Van Oppen M.J."/>
        </authorList>
    </citation>
    <scope>NUCLEOTIDE SEQUENCE [LARGE SCALE GENOMIC DNA]</scope>
    <source>
        <strain evidence="8">AO1-A</strain>
    </source>
</reference>
<evidence type="ECO:0000256" key="4">
    <source>
        <dbReference type="ARBA" id="ARBA00022777"/>
    </source>
</evidence>
<dbReference type="Pfam" id="PF02518">
    <property type="entry name" value="HATPase_c"/>
    <property type="match status" value="1"/>
</dbReference>
<dbReference type="InterPro" id="IPR003661">
    <property type="entry name" value="HisK_dim/P_dom"/>
</dbReference>
<protein>
    <recommendedName>
        <fullName evidence="2">histidine kinase</fullName>
        <ecNumber evidence="2">2.7.13.3</ecNumber>
    </recommendedName>
</protein>
<dbReference type="EMBL" id="MLAW01000031">
    <property type="protein sequence ID" value="OJJ24467.1"/>
    <property type="molecule type" value="Genomic_DNA"/>
</dbReference>
<dbReference type="AlphaFoldDB" id="A0A1L9QPE8"/>
<dbReference type="Gene3D" id="1.10.287.130">
    <property type="match status" value="1"/>
</dbReference>
<evidence type="ECO:0000256" key="2">
    <source>
        <dbReference type="ARBA" id="ARBA00012438"/>
    </source>
</evidence>
<dbReference type="SMART" id="SM00387">
    <property type="entry name" value="HATPase_c"/>
    <property type="match status" value="1"/>
</dbReference>
<keyword evidence="4 8" id="KW-0418">Kinase</keyword>
<dbReference type="EC" id="2.7.13.3" evidence="2"/>
<dbReference type="PRINTS" id="PR00344">
    <property type="entry name" value="BCTRLSENSOR"/>
</dbReference>
<keyword evidence="3" id="KW-0597">Phosphoprotein</keyword>
<evidence type="ECO:0000259" key="7">
    <source>
        <dbReference type="PROSITE" id="PS50109"/>
    </source>
</evidence>
<accession>A0A1L9QPE8</accession>
<evidence type="ECO:0000313" key="9">
    <source>
        <dbReference type="Proteomes" id="UP000183940"/>
    </source>
</evidence>
<keyword evidence="4 8" id="KW-0808">Transferase</keyword>
<dbReference type="GO" id="GO:0000155">
    <property type="term" value="F:phosphorelay sensor kinase activity"/>
    <property type="evidence" value="ECO:0007669"/>
    <property type="project" value="InterPro"/>
</dbReference>
<sequence length="346" mass="39382">MGEKIARLEKENRILRKKLERSEKNCLELEETNEKKESLLRQVIVELKNSQEEVAQKRQLEETLSKLKRTQAQLIQAEKMSSLGHLVAGVAHEINNPVSFIYGNLSHIEEYFQDLLGMIHLYQEYDSDPQDVIQDYINHHDLEFVEEDLPKILKSIKIGTERICEIVLSLRTFSRMDQADVKEVDIHEGIDSTLMILQHRLKEQPDRPEIQVTRNYGKLSVIECYPGQLNQVFMNILANAIDALEELPNPQSSQIIVSTTTVNSDWIQITISDNGRGIPETVQPHIFNPFFTTKAIGQGTGMGLAISHQIITETHMGQILCHSTPGKGTEFIIQIPISPQLKPTNT</sequence>
<feature type="coiled-coil region" evidence="6">
    <location>
        <begin position="5"/>
        <end position="80"/>
    </location>
</feature>